<evidence type="ECO:0000256" key="1">
    <source>
        <dbReference type="SAM" id="SignalP"/>
    </source>
</evidence>
<dbReference type="KEGG" id="poz:I0K15_02750"/>
<dbReference type="RefSeq" id="WP_196103926.1">
    <property type="nucleotide sequence ID" value="NZ_CP064942.1"/>
</dbReference>
<dbReference type="EMBL" id="CP064942">
    <property type="protein sequence ID" value="QPH54718.1"/>
    <property type="molecule type" value="Genomic_DNA"/>
</dbReference>
<sequence length="175" mass="19374">MRRILAAFLLIASGAAAQEPGADFEADRQKLNALHEAGDYTGFLRHYVRVIEGTDFISPERFSLTGQMGEMTVRLIDHVDAQDQVEILGAAIPLVEEDEQYLGLPYLYITYADAQMQVGDVEGAVRSLDEADTAMERFDSFGCLPGVNVTTCPYILPSISELRDRASNLRRELEG</sequence>
<evidence type="ECO:0000313" key="3">
    <source>
        <dbReference type="Proteomes" id="UP000594800"/>
    </source>
</evidence>
<proteinExistence type="predicted"/>
<protein>
    <submittedName>
        <fullName evidence="2">Uncharacterized protein</fullName>
    </submittedName>
</protein>
<dbReference type="AlphaFoldDB" id="A0A7S9LT47"/>
<evidence type="ECO:0000313" key="2">
    <source>
        <dbReference type="EMBL" id="QPH54718.1"/>
    </source>
</evidence>
<name>A0A7S9LT47_9RHOB</name>
<keyword evidence="3" id="KW-1185">Reference proteome</keyword>
<gene>
    <name evidence="2" type="ORF">I0K15_02750</name>
</gene>
<dbReference type="Proteomes" id="UP000594800">
    <property type="component" value="Chromosome"/>
</dbReference>
<accession>A0A7S9LT47</accession>
<feature type="chain" id="PRO_5033008215" evidence="1">
    <location>
        <begin position="18"/>
        <end position="175"/>
    </location>
</feature>
<feature type="signal peptide" evidence="1">
    <location>
        <begin position="1"/>
        <end position="17"/>
    </location>
</feature>
<organism evidence="2 3">
    <name type="scientific">Pontivivens ytuae</name>
    <dbReference type="NCBI Taxonomy" id="2789856"/>
    <lineage>
        <taxon>Bacteria</taxon>
        <taxon>Pseudomonadati</taxon>
        <taxon>Pseudomonadota</taxon>
        <taxon>Alphaproteobacteria</taxon>
        <taxon>Rhodobacterales</taxon>
        <taxon>Paracoccaceae</taxon>
        <taxon>Pontivivens</taxon>
    </lineage>
</organism>
<keyword evidence="1" id="KW-0732">Signal</keyword>
<reference evidence="2 3" key="1">
    <citation type="submission" date="2020-11" db="EMBL/GenBank/DDBJ databases">
        <title>Description of Pontivivens ytuae sp. nov. isolated from deep sea sediment of Mariana Trench.</title>
        <authorList>
            <person name="Wang Z."/>
            <person name="Sun Q.-L."/>
            <person name="Xu X.-D."/>
            <person name="Tang Y.-Z."/>
            <person name="Zhang J."/>
        </authorList>
    </citation>
    <scope>NUCLEOTIDE SEQUENCE [LARGE SCALE GENOMIC DNA]</scope>
    <source>
        <strain evidence="2 3">MT2928</strain>
    </source>
</reference>